<evidence type="ECO:0000259" key="9">
    <source>
        <dbReference type="PROSITE" id="PS51767"/>
    </source>
</evidence>
<evidence type="ECO:0000256" key="3">
    <source>
        <dbReference type="ARBA" id="ARBA00022525"/>
    </source>
</evidence>
<keyword evidence="3" id="KW-0964">Secreted</keyword>
<dbReference type="FunFam" id="2.40.70.10:FF:000016">
    <property type="entry name" value="Probable aspartic protease At2g35615"/>
    <property type="match status" value="1"/>
</dbReference>
<dbReference type="Proteomes" id="UP000325577">
    <property type="component" value="Linkage Group LG6"/>
</dbReference>
<dbReference type="AlphaFoldDB" id="A0A5J4ZRG9"/>
<feature type="domain" description="Peptidase A1" evidence="9">
    <location>
        <begin position="1"/>
        <end position="340"/>
    </location>
</feature>
<evidence type="ECO:0000256" key="6">
    <source>
        <dbReference type="ARBA" id="ARBA00022750"/>
    </source>
</evidence>
<sequence>MRMSIGTPPFEILAIADTGSDLIWTQCEPCSSCYSQNPPLFDPTNSSTYTDISCNSTECLSLEQTSCQKSCQYSVQYGDQSFSNGDVATETITFGSNTGQLVSLPETIFGCGHDDGGTFSPKGSGIIGLGGGKVSLISQMGSSIGGKFSYCLVPFSSSSSKSSKMNFGDSGMVSGAGVVSTPIVVKSPNTFYYLTLEGISVGDERLDLYNSSSTSDDYETSSEGNIIIDSGTTLTLLPSDLYDQLESAVRNAIPLKTVEDPAQMLSLCYSTEKDFVVPIITAHFKGADVKLNSLNTFVKTSESVICLAFIPSSDLAIFGNLAQLNLLVGYDLKKKTLSFKPTNCAQHS</sequence>
<dbReference type="InterPro" id="IPR032861">
    <property type="entry name" value="TAXi_N"/>
</dbReference>
<dbReference type="PANTHER" id="PTHR47967">
    <property type="entry name" value="OS07G0603500 PROTEIN-RELATED"/>
    <property type="match status" value="1"/>
</dbReference>
<name>A0A5J4ZRG9_9ASTE</name>
<dbReference type="EMBL" id="CM018049">
    <property type="protein sequence ID" value="KAA8520336.1"/>
    <property type="molecule type" value="Genomic_DNA"/>
</dbReference>
<dbReference type="PROSITE" id="PS51767">
    <property type="entry name" value="PEPTIDASE_A1"/>
    <property type="match status" value="1"/>
</dbReference>
<dbReference type="PROSITE" id="PS00141">
    <property type="entry name" value="ASP_PROTEASE"/>
    <property type="match status" value="2"/>
</dbReference>
<comment type="similarity">
    <text evidence="2">Belongs to the peptidase A1 family.</text>
</comment>
<evidence type="ECO:0000256" key="8">
    <source>
        <dbReference type="ARBA" id="ARBA00023180"/>
    </source>
</evidence>
<keyword evidence="8" id="KW-0325">Glycoprotein</keyword>
<evidence type="ECO:0000256" key="2">
    <source>
        <dbReference type="ARBA" id="ARBA00007447"/>
    </source>
</evidence>
<dbReference type="PANTHER" id="PTHR47967:SF66">
    <property type="entry name" value="ASPARTIC PROTEINASE CDR1-RELATED"/>
    <property type="match status" value="1"/>
</dbReference>
<keyword evidence="7" id="KW-0378">Hydrolase</keyword>
<comment type="subcellular location">
    <subcellularLocation>
        <location evidence="1">Secreted</location>
    </subcellularLocation>
</comment>
<evidence type="ECO:0000256" key="7">
    <source>
        <dbReference type="ARBA" id="ARBA00022801"/>
    </source>
</evidence>
<gene>
    <name evidence="10" type="ORF">F0562_014592</name>
</gene>
<dbReference type="InterPro" id="IPR021109">
    <property type="entry name" value="Peptidase_aspartic_dom_sf"/>
</dbReference>
<accession>A0A5J4ZRG9</accession>
<keyword evidence="6" id="KW-0064">Aspartyl protease</keyword>
<dbReference type="Gene3D" id="2.40.70.10">
    <property type="entry name" value="Acid Proteases"/>
    <property type="match status" value="2"/>
</dbReference>
<dbReference type="GO" id="GO:0004190">
    <property type="term" value="F:aspartic-type endopeptidase activity"/>
    <property type="evidence" value="ECO:0007669"/>
    <property type="project" value="UniProtKB-KW"/>
</dbReference>
<keyword evidence="4" id="KW-0645">Protease</keyword>
<evidence type="ECO:0000313" key="11">
    <source>
        <dbReference type="Proteomes" id="UP000325577"/>
    </source>
</evidence>
<dbReference type="OrthoDB" id="2747330at2759"/>
<dbReference type="InterPro" id="IPR001969">
    <property type="entry name" value="Aspartic_peptidase_AS"/>
</dbReference>
<keyword evidence="5" id="KW-0732">Signal</keyword>
<reference evidence="10 11" key="1">
    <citation type="submission" date="2019-09" db="EMBL/GenBank/DDBJ databases">
        <title>A chromosome-level genome assembly of the Chinese tupelo Nyssa sinensis.</title>
        <authorList>
            <person name="Yang X."/>
            <person name="Kang M."/>
            <person name="Yang Y."/>
            <person name="Xiong H."/>
            <person name="Wang M."/>
            <person name="Zhang Z."/>
            <person name="Wang Z."/>
            <person name="Wu H."/>
            <person name="Ma T."/>
            <person name="Liu J."/>
            <person name="Xi Z."/>
        </authorList>
    </citation>
    <scope>NUCLEOTIDE SEQUENCE [LARGE SCALE GENOMIC DNA]</scope>
    <source>
        <strain evidence="10">J267</strain>
        <tissue evidence="10">Leaf</tissue>
    </source>
</reference>
<protein>
    <recommendedName>
        <fullName evidence="9">Peptidase A1 domain-containing protein</fullName>
    </recommendedName>
</protein>
<dbReference type="FunFam" id="2.40.70.10:FF:000050">
    <property type="entry name" value="Aspartic proteinase CDR1"/>
    <property type="match status" value="1"/>
</dbReference>
<dbReference type="InterPro" id="IPR051708">
    <property type="entry name" value="Plant_Aspart_Prot_A1"/>
</dbReference>
<keyword evidence="11" id="KW-1185">Reference proteome</keyword>
<dbReference type="InterPro" id="IPR032799">
    <property type="entry name" value="TAXi_C"/>
</dbReference>
<dbReference type="GO" id="GO:0006508">
    <property type="term" value="P:proteolysis"/>
    <property type="evidence" value="ECO:0007669"/>
    <property type="project" value="UniProtKB-KW"/>
</dbReference>
<organism evidence="10 11">
    <name type="scientific">Nyssa sinensis</name>
    <dbReference type="NCBI Taxonomy" id="561372"/>
    <lineage>
        <taxon>Eukaryota</taxon>
        <taxon>Viridiplantae</taxon>
        <taxon>Streptophyta</taxon>
        <taxon>Embryophyta</taxon>
        <taxon>Tracheophyta</taxon>
        <taxon>Spermatophyta</taxon>
        <taxon>Magnoliopsida</taxon>
        <taxon>eudicotyledons</taxon>
        <taxon>Gunneridae</taxon>
        <taxon>Pentapetalae</taxon>
        <taxon>asterids</taxon>
        <taxon>Cornales</taxon>
        <taxon>Nyssaceae</taxon>
        <taxon>Nyssa</taxon>
    </lineage>
</organism>
<dbReference type="Pfam" id="PF14541">
    <property type="entry name" value="TAXi_C"/>
    <property type="match status" value="1"/>
</dbReference>
<evidence type="ECO:0000256" key="5">
    <source>
        <dbReference type="ARBA" id="ARBA00022729"/>
    </source>
</evidence>
<dbReference type="GO" id="GO:0005576">
    <property type="term" value="C:extracellular region"/>
    <property type="evidence" value="ECO:0007669"/>
    <property type="project" value="UniProtKB-SubCell"/>
</dbReference>
<evidence type="ECO:0000313" key="10">
    <source>
        <dbReference type="EMBL" id="KAA8520336.1"/>
    </source>
</evidence>
<evidence type="ECO:0000256" key="1">
    <source>
        <dbReference type="ARBA" id="ARBA00004613"/>
    </source>
</evidence>
<dbReference type="InterPro" id="IPR033121">
    <property type="entry name" value="PEPTIDASE_A1"/>
</dbReference>
<evidence type="ECO:0000256" key="4">
    <source>
        <dbReference type="ARBA" id="ARBA00022670"/>
    </source>
</evidence>
<dbReference type="InterPro" id="IPR034161">
    <property type="entry name" value="Pepsin-like_plant"/>
</dbReference>
<proteinExistence type="inferred from homology"/>
<dbReference type="SUPFAM" id="SSF50630">
    <property type="entry name" value="Acid proteases"/>
    <property type="match status" value="1"/>
</dbReference>
<dbReference type="CDD" id="cd05476">
    <property type="entry name" value="pepsin_A_like_plant"/>
    <property type="match status" value="1"/>
</dbReference>
<dbReference type="Pfam" id="PF14543">
    <property type="entry name" value="TAXi_N"/>
    <property type="match status" value="1"/>
</dbReference>